<accession>A0ABS9B979</accession>
<reference evidence="1 2" key="1">
    <citation type="journal article" date="2021" name="Front. Microbiol.">
        <title>Aerobic Denitrification and Heterotrophic Sulfur Oxidation in the Genus Halomonas Revealed by Six Novel Species Characterizations and Genome-Based Analysis.</title>
        <authorList>
            <person name="Wang L."/>
            <person name="Shao Z."/>
        </authorList>
    </citation>
    <scope>NUCLEOTIDE SEQUENCE [LARGE SCALE GENOMIC DNA]</scope>
    <source>
        <strain evidence="1 2">MCCC 1A05748</strain>
    </source>
</reference>
<dbReference type="RefSeq" id="WP_234251406.1">
    <property type="nucleotide sequence ID" value="NZ_JABFTQ010000015.1"/>
</dbReference>
<evidence type="ECO:0008006" key="3">
    <source>
        <dbReference type="Google" id="ProtNLM"/>
    </source>
</evidence>
<gene>
    <name evidence="1" type="ORF">HOP60_18905</name>
</gene>
<name>A0ABS9B979_9GAMM</name>
<protein>
    <recommendedName>
        <fullName evidence="3">Galectin</fullName>
    </recommendedName>
</protein>
<sequence>MFSWDQTAFVEILGVIPVVTDEFGTDYSFKVTRPSVTLTIGINEDVGDCSVLLHCSSNDSPIFRAVYLHSPGARVVRDKRGYFIEIGAPGSFSGSYDSLQPLHHGLRIWVEPDVFVETFGGA</sequence>
<evidence type="ECO:0000313" key="2">
    <source>
        <dbReference type="Proteomes" id="UP001320154"/>
    </source>
</evidence>
<keyword evidence="2" id="KW-1185">Reference proteome</keyword>
<evidence type="ECO:0000313" key="1">
    <source>
        <dbReference type="EMBL" id="MCE8048797.1"/>
    </source>
</evidence>
<dbReference type="Proteomes" id="UP001320154">
    <property type="component" value="Unassembled WGS sequence"/>
</dbReference>
<comment type="caution">
    <text evidence="1">The sequence shown here is derived from an EMBL/GenBank/DDBJ whole genome shotgun (WGS) entry which is preliminary data.</text>
</comment>
<organism evidence="1 2">
    <name type="scientific">Billgrantia desiderata</name>
    <dbReference type="NCBI Taxonomy" id="52021"/>
    <lineage>
        <taxon>Bacteria</taxon>
        <taxon>Pseudomonadati</taxon>
        <taxon>Pseudomonadota</taxon>
        <taxon>Gammaproteobacteria</taxon>
        <taxon>Oceanospirillales</taxon>
        <taxon>Halomonadaceae</taxon>
        <taxon>Billgrantia</taxon>
    </lineage>
</organism>
<dbReference type="EMBL" id="JABFTQ010000015">
    <property type="protein sequence ID" value="MCE8048797.1"/>
    <property type="molecule type" value="Genomic_DNA"/>
</dbReference>
<proteinExistence type="predicted"/>